<dbReference type="Pfam" id="PF13022">
    <property type="entry name" value="HTH_Tnp_1_2"/>
    <property type="match status" value="1"/>
</dbReference>
<keyword evidence="3" id="KW-1185">Reference proteome</keyword>
<sequence length="140" mass="16279">MSLLKSKWNDIKDKLILIQGWARDGLTDEQIANNLGIGTTTLYKWKNQHKEFQEALKKGKEVADREVENALYKSALGFKYKEQVVTNKGDVVEVERYEKPNTTAAIFWLKNRKPAQWRDRQEIDQKCNLGVQIIDDIPDN</sequence>
<dbReference type="EMBL" id="CP006763">
    <property type="protein sequence ID" value="AGY76362.1"/>
    <property type="molecule type" value="Genomic_DNA"/>
</dbReference>
<dbReference type="RefSeq" id="WP_013236739.1">
    <property type="nucleotide sequence ID" value="NC_022592.1"/>
</dbReference>
<gene>
    <name evidence="2" type="ORF">CAETHG_2149</name>
</gene>
<proteinExistence type="predicted"/>
<dbReference type="InterPro" id="IPR009057">
    <property type="entry name" value="Homeodomain-like_sf"/>
</dbReference>
<name>A0ABN4BHV0_9CLOT</name>
<reference evidence="3" key="1">
    <citation type="journal article" date="2014" name="Biotechnol. Biofuels">
        <title>Comparison of single-molecule sequencing and hybrid approaches for finishing the genome of Clostridium autoethanogenum and analysis of CRISPR systems in industrial relevant Clostridia.</title>
        <authorList>
            <person name="Brown S.D."/>
            <person name="Nagaraju S."/>
            <person name="Utturkar S."/>
            <person name="De Tissera S."/>
            <person name="Segovia S."/>
            <person name="Mitchell W."/>
            <person name="Land M.L."/>
            <person name="Dassanayake A."/>
            <person name="Kopke M."/>
        </authorList>
    </citation>
    <scope>NUCLEOTIDE SEQUENCE [LARGE SCALE GENOMIC DNA]</scope>
    <source>
        <strain evidence="3">DSM 10061</strain>
    </source>
</reference>
<organism evidence="2 3">
    <name type="scientific">Clostridium autoethanogenum DSM 10061</name>
    <dbReference type="NCBI Taxonomy" id="1341692"/>
    <lineage>
        <taxon>Bacteria</taxon>
        <taxon>Bacillati</taxon>
        <taxon>Bacillota</taxon>
        <taxon>Clostridia</taxon>
        <taxon>Eubacteriales</taxon>
        <taxon>Clostridiaceae</taxon>
        <taxon>Clostridium</taxon>
    </lineage>
</organism>
<dbReference type="Gene3D" id="1.10.10.60">
    <property type="entry name" value="Homeodomain-like"/>
    <property type="match status" value="1"/>
</dbReference>
<dbReference type="Proteomes" id="UP000017590">
    <property type="component" value="Chromosome"/>
</dbReference>
<protein>
    <submittedName>
        <fullName evidence="2">Helix-turn-helix domain-containing protein</fullName>
    </submittedName>
</protein>
<accession>A0ABN4BHV0</accession>
<dbReference type="InterPro" id="IPR024978">
    <property type="entry name" value="Homeodomain_phBC6A51-type"/>
</dbReference>
<evidence type="ECO:0000313" key="2">
    <source>
        <dbReference type="EMBL" id="AGY76362.1"/>
    </source>
</evidence>
<feature type="domain" description="Homeodomain phBC6A51-type" evidence="1">
    <location>
        <begin position="24"/>
        <end position="72"/>
    </location>
</feature>
<dbReference type="SUPFAM" id="SSF46689">
    <property type="entry name" value="Homeodomain-like"/>
    <property type="match status" value="1"/>
</dbReference>
<evidence type="ECO:0000259" key="1">
    <source>
        <dbReference type="Pfam" id="PF13022"/>
    </source>
</evidence>
<evidence type="ECO:0000313" key="3">
    <source>
        <dbReference type="Proteomes" id="UP000017590"/>
    </source>
</evidence>